<reference evidence="2" key="1">
    <citation type="submission" date="2022-07" db="EMBL/GenBank/DDBJ databases">
        <title>Genome Sequence of Physisporinus lineatus.</title>
        <authorList>
            <person name="Buettner E."/>
        </authorList>
    </citation>
    <scope>NUCLEOTIDE SEQUENCE</scope>
    <source>
        <strain evidence="2">VT162</strain>
    </source>
</reference>
<feature type="transmembrane region" description="Helical" evidence="1">
    <location>
        <begin position="41"/>
        <end position="58"/>
    </location>
</feature>
<accession>A0AAD5VBC6</accession>
<evidence type="ECO:0000313" key="2">
    <source>
        <dbReference type="EMBL" id="KAJ3486932.1"/>
    </source>
</evidence>
<sequence length="231" mass="25422">MNSLSRPFTFTPPARAEYGLLSTTIPNKYLPRIPDVEMSPLHFVLTIVIGLTVFVSLAESKPAPYYSIRLTHCDAAVSNTSVAERCASACESVRLAQTSCYGVPSCTCSTASAEAVKTCLECHIREEPHILDEEAIVTITSRVTAYSLICDSLLGVRTSSDDLKMDITPSSNITRREDDQEKVCLFGLPDIIFPEPSTFTVTNSRSPWLYLVFAIVVVAYMVEARRKSSHS</sequence>
<keyword evidence="1" id="KW-0472">Membrane</keyword>
<keyword evidence="1" id="KW-0812">Transmembrane</keyword>
<gene>
    <name evidence="2" type="ORF">NLI96_g3883</name>
</gene>
<organism evidence="2 3">
    <name type="scientific">Meripilus lineatus</name>
    <dbReference type="NCBI Taxonomy" id="2056292"/>
    <lineage>
        <taxon>Eukaryota</taxon>
        <taxon>Fungi</taxon>
        <taxon>Dikarya</taxon>
        <taxon>Basidiomycota</taxon>
        <taxon>Agaricomycotina</taxon>
        <taxon>Agaricomycetes</taxon>
        <taxon>Polyporales</taxon>
        <taxon>Meripilaceae</taxon>
        <taxon>Meripilus</taxon>
    </lineage>
</organism>
<keyword evidence="1" id="KW-1133">Transmembrane helix</keyword>
<evidence type="ECO:0000256" key="1">
    <source>
        <dbReference type="SAM" id="Phobius"/>
    </source>
</evidence>
<feature type="transmembrane region" description="Helical" evidence="1">
    <location>
        <begin position="207"/>
        <end position="224"/>
    </location>
</feature>
<evidence type="ECO:0000313" key="3">
    <source>
        <dbReference type="Proteomes" id="UP001212997"/>
    </source>
</evidence>
<name>A0AAD5VBC6_9APHY</name>
<keyword evidence="3" id="KW-1185">Reference proteome</keyword>
<dbReference type="AlphaFoldDB" id="A0AAD5VBC6"/>
<dbReference type="EMBL" id="JANAWD010000106">
    <property type="protein sequence ID" value="KAJ3486932.1"/>
    <property type="molecule type" value="Genomic_DNA"/>
</dbReference>
<dbReference type="Proteomes" id="UP001212997">
    <property type="component" value="Unassembled WGS sequence"/>
</dbReference>
<comment type="caution">
    <text evidence="2">The sequence shown here is derived from an EMBL/GenBank/DDBJ whole genome shotgun (WGS) entry which is preliminary data.</text>
</comment>
<proteinExistence type="predicted"/>
<protein>
    <submittedName>
        <fullName evidence="2">Uncharacterized protein</fullName>
    </submittedName>
</protein>